<feature type="compositionally biased region" description="Polar residues" evidence="1">
    <location>
        <begin position="1771"/>
        <end position="1818"/>
    </location>
</feature>
<organism evidence="2 3">
    <name type="scientific">Volvox africanus</name>
    <dbReference type="NCBI Taxonomy" id="51714"/>
    <lineage>
        <taxon>Eukaryota</taxon>
        <taxon>Viridiplantae</taxon>
        <taxon>Chlorophyta</taxon>
        <taxon>core chlorophytes</taxon>
        <taxon>Chlorophyceae</taxon>
        <taxon>CS clade</taxon>
        <taxon>Chlamydomonadales</taxon>
        <taxon>Volvocaceae</taxon>
        <taxon>Volvox</taxon>
    </lineage>
</organism>
<feature type="region of interest" description="Disordered" evidence="1">
    <location>
        <begin position="730"/>
        <end position="803"/>
    </location>
</feature>
<dbReference type="EMBL" id="BSDZ01000078">
    <property type="protein sequence ID" value="GLI67355.1"/>
    <property type="molecule type" value="Genomic_DNA"/>
</dbReference>
<evidence type="ECO:0000313" key="2">
    <source>
        <dbReference type="EMBL" id="GLI67355.1"/>
    </source>
</evidence>
<feature type="compositionally biased region" description="Low complexity" evidence="1">
    <location>
        <begin position="1676"/>
        <end position="1692"/>
    </location>
</feature>
<feature type="region of interest" description="Disordered" evidence="1">
    <location>
        <begin position="1136"/>
        <end position="1169"/>
    </location>
</feature>
<proteinExistence type="predicted"/>
<protein>
    <submittedName>
        <fullName evidence="2">Uncharacterized protein</fullName>
    </submittedName>
</protein>
<feature type="compositionally biased region" description="Polar residues" evidence="1">
    <location>
        <begin position="1255"/>
        <end position="1273"/>
    </location>
</feature>
<evidence type="ECO:0000313" key="3">
    <source>
        <dbReference type="Proteomes" id="UP001165090"/>
    </source>
</evidence>
<feature type="compositionally biased region" description="Polar residues" evidence="1">
    <location>
        <begin position="1723"/>
        <end position="1732"/>
    </location>
</feature>
<feature type="region of interest" description="Disordered" evidence="1">
    <location>
        <begin position="1765"/>
        <end position="1837"/>
    </location>
</feature>
<feature type="compositionally biased region" description="Polar residues" evidence="1">
    <location>
        <begin position="918"/>
        <end position="928"/>
    </location>
</feature>
<feature type="region of interest" description="Disordered" evidence="1">
    <location>
        <begin position="502"/>
        <end position="522"/>
    </location>
</feature>
<feature type="compositionally biased region" description="Polar residues" evidence="1">
    <location>
        <begin position="509"/>
        <end position="519"/>
    </location>
</feature>
<feature type="compositionally biased region" description="Polar residues" evidence="1">
    <location>
        <begin position="1402"/>
        <end position="1411"/>
    </location>
</feature>
<feature type="compositionally biased region" description="Polar residues" evidence="1">
    <location>
        <begin position="2000"/>
        <end position="2020"/>
    </location>
</feature>
<feature type="compositionally biased region" description="Basic and acidic residues" evidence="1">
    <location>
        <begin position="952"/>
        <end position="967"/>
    </location>
</feature>
<feature type="compositionally biased region" description="Low complexity" evidence="1">
    <location>
        <begin position="1243"/>
        <end position="1254"/>
    </location>
</feature>
<feature type="region of interest" description="Disordered" evidence="1">
    <location>
        <begin position="1924"/>
        <end position="1957"/>
    </location>
</feature>
<feature type="compositionally biased region" description="Polar residues" evidence="1">
    <location>
        <begin position="753"/>
        <end position="780"/>
    </location>
</feature>
<feature type="compositionally biased region" description="Polar residues" evidence="1">
    <location>
        <begin position="1976"/>
        <end position="1989"/>
    </location>
</feature>
<feature type="compositionally biased region" description="Low complexity" evidence="1">
    <location>
        <begin position="132"/>
        <end position="146"/>
    </location>
</feature>
<feature type="region of interest" description="Disordered" evidence="1">
    <location>
        <begin position="1333"/>
        <end position="1371"/>
    </location>
</feature>
<feature type="region of interest" description="Disordered" evidence="1">
    <location>
        <begin position="1186"/>
        <end position="1273"/>
    </location>
</feature>
<feature type="region of interest" description="Disordered" evidence="1">
    <location>
        <begin position="1620"/>
        <end position="1639"/>
    </location>
</feature>
<evidence type="ECO:0000256" key="1">
    <source>
        <dbReference type="SAM" id="MobiDB-lite"/>
    </source>
</evidence>
<feature type="compositionally biased region" description="Low complexity" evidence="1">
    <location>
        <begin position="1924"/>
        <end position="1948"/>
    </location>
</feature>
<feature type="compositionally biased region" description="Basic residues" evidence="1">
    <location>
        <begin position="1420"/>
        <end position="1432"/>
    </location>
</feature>
<comment type="caution">
    <text evidence="2">The sequence shown here is derived from an EMBL/GenBank/DDBJ whole genome shotgun (WGS) entry which is preliminary data.</text>
</comment>
<gene>
    <name evidence="2" type="ORF">VaNZ11_011532</name>
</gene>
<accession>A0ABQ5SCT4</accession>
<feature type="compositionally biased region" description="Polar residues" evidence="1">
    <location>
        <begin position="1150"/>
        <end position="1160"/>
    </location>
</feature>
<name>A0ABQ5SCT4_9CHLO</name>
<feature type="region of interest" description="Disordered" evidence="1">
    <location>
        <begin position="400"/>
        <end position="451"/>
    </location>
</feature>
<feature type="compositionally biased region" description="Polar residues" evidence="1">
    <location>
        <begin position="413"/>
        <end position="423"/>
    </location>
</feature>
<feature type="compositionally biased region" description="Polar residues" evidence="1">
    <location>
        <begin position="1342"/>
        <end position="1358"/>
    </location>
</feature>
<feature type="region of interest" description="Disordered" evidence="1">
    <location>
        <begin position="1664"/>
        <end position="1732"/>
    </location>
</feature>
<feature type="region of interest" description="Disordered" evidence="1">
    <location>
        <begin position="678"/>
        <end position="697"/>
    </location>
</feature>
<feature type="region of interest" description="Disordered" evidence="1">
    <location>
        <begin position="132"/>
        <end position="164"/>
    </location>
</feature>
<feature type="region of interest" description="Disordered" evidence="1">
    <location>
        <begin position="889"/>
        <end position="1036"/>
    </location>
</feature>
<reference evidence="2 3" key="1">
    <citation type="journal article" date="2023" name="IScience">
        <title>Expanded male sex-determining region conserved during the evolution of homothallism in the green alga Volvox.</title>
        <authorList>
            <person name="Yamamoto K."/>
            <person name="Matsuzaki R."/>
            <person name="Mahakham W."/>
            <person name="Heman W."/>
            <person name="Sekimoto H."/>
            <person name="Kawachi M."/>
            <person name="Minakuchi Y."/>
            <person name="Toyoda A."/>
            <person name="Nozaki H."/>
        </authorList>
    </citation>
    <scope>NUCLEOTIDE SEQUENCE [LARGE SCALE GENOMIC DNA]</scope>
    <source>
        <strain evidence="2 3">NIES-4468</strain>
    </source>
</reference>
<feature type="region of interest" description="Disordered" evidence="1">
    <location>
        <begin position="1394"/>
        <end position="1443"/>
    </location>
</feature>
<dbReference type="Proteomes" id="UP001165090">
    <property type="component" value="Unassembled WGS sequence"/>
</dbReference>
<sequence length="2020" mass="211971">MFIRRRREREPTRWYRLADSDELFTALDEAPNDHPLLPASGKMAPPLRRFVPMQRPESQAAWSSQAARARQVHPLQLATSLAFSSSAETMMRPLAPPNRYNEDQYNGLRFKDMRQPQQPFVQLQHLLPPQRQHPVFQQQQPQVLQPLPQPLQPPGPRSHQQETPMWATQLAEHGGRSSPALQVPSGSRPWQARPQLLTAAPQMAPVLHGGGVSRVNVTAAASPMNTGAVYRSPTVAAGCSTSAAQPLKDLPPPAAVAAVAAIEISGGRNGVAQSLQTTGTYSGPAALQPTRDKPVQLIGPYLIHPQWHEPTYQQAVGSQGPVVWDAPPLYLGRAPLMQPVPVDLSSAALRPVNASGLGPPDMSSISSIQQWLLLMPDHSKMALEKAWFMSVERATKAAVGPSFEGMGRPPPTSGDNRQGNSALWQPVGGRPLEWKATGPTTQPGNLAMKAQGMYHPDGTALTPELVLHYTNLLYGEDWDKQLPWQAATPVLTNMGTRVPGAYLGHSPDQRTANTNQSPVASAPGAKRLYNMYNQLLGRVITPPKLVHTAIPPAAGQHDSELPAATGAATKQNAQPLACLPYMPELMEHITKATLSRDAPPSPGAIRYIPKTAVWQAAWAAHRAATNTTAATAQDLQAAVLGTDPGAVGHTASNNTLYACEQMATKIPALGRDGTGSVAHDGPIPVQHQTKQGASRWRDRHHMESVLAPVFVVDLDNCQVAITYIHGHGRSEVQTQTDRCSPKDGAMMAAGDSSDATIYSSHSSVIGSGTDMTAPSSSSALTSDDIEDSESTSEGIDQQPTHVTTSRIAQLLKSMNIFGRWRHRGGGTWGMTRGLKHDPPARQGQAAVASGDEIPAGASSVRIMRHEDDSVGTTTGDALTAAAAGKIEAASDEDNKANTTNGAAGGRKQRRKRRKTEEPQTCSTGTSGVYSAIATGASGIDHQQKQIGSRQQKTKEMVKNVQETRKAADAGLKGSASDAGDGAQRRIKHTKSKSKADTKPPAASTAPNIVVSTSTAVGDRQEDTKSRKSKSPKAMPSMSVAAITDAAATTAVHTAENNDGTMPPVNSEEGGASSEKVDDDHHSVATPDQAGRLMSHAGIRSKVRHVVRRFNLHFWKQSGSSQPRKATVDRGLINRTESADSDELVGEEQQPAVQQQESSKGVATDPPEVAASVRKASWTGFHFFKHRKSKLKKHGDSSGPKMEADNTDAQDVNEVKDNNTGGNNVGENDKDAGLPASGQTVSIGANAAGSNSNGSDGVSKTVHTPAPSGSGNNKTWLQRLYNSVIGTSVLGRLPGAKEQPGIITGSPPSNVKPDGQVHNKKKGLMVADELMQQSPGEAAVSSRGGNLATSSRGQHSTANADADAVTENEESAGQVVAATTDELVQDLAEVENQEADDLEYEETSISQKSVPSGTAAAGKAMSKKGKADKRGHAKNGGNGDELTMETTSKVKAKIKAAKGGLFARILGWRHQGGTVNISQQVPRTNANTITGVTAGRNGGPDIAVVAGADSEKVTNTEGTAAAPAAAVADGGDEVRSQRAATETTFEPVGPMSAATGSTVVPPAIDLHAEPEVQPLLKPAASGEIEEMASEGLQTPAHVSTKVVIHGKGKEVKKAVRKAAGKNLSSTAAATPSIVLPPPQGPKAKLMQKLLRLSDAVNAQRAAAAASSLGDDVSSRVPASATTAAAGDDNAAEPAGRKNDSTVHVGNISDDTSQNLSNKDEPNEPKSSSGGLQQQIVQLTAETTAETPIGVSVQNKSKALERLKNTLARTRGRQASSTASGNTNGDHAQDSGQDSSGLSHVAPQGQQQEQVMWGTRSQHGNPAADNETDSSSKPASGKATMMERMMASLRRPKHQAEVQEMVVFTDGQNPKAVGAAETNGNTTSGAAQAAGADETTGVTAMRSSVNNAITASSIPAAVQLQSSAVRGSSSPVSGAGSLNTTSRLNSTTRSDLGASSPFGRQVHQAENLMASIRKLQQTASTEHEVNLNNTLGRRVGTAPGSPVTSGGWTVQQVSSNSGRREA</sequence>
<feature type="region of interest" description="Disordered" evidence="1">
    <location>
        <begin position="1976"/>
        <end position="2020"/>
    </location>
</feature>
<feature type="compositionally biased region" description="Pro residues" evidence="1">
    <location>
        <begin position="147"/>
        <end position="156"/>
    </location>
</feature>
<feature type="compositionally biased region" description="Polar residues" evidence="1">
    <location>
        <begin position="1004"/>
        <end position="1015"/>
    </location>
</feature>
<feature type="region of interest" description="Disordered" evidence="1">
    <location>
        <begin position="1054"/>
        <end position="1089"/>
    </location>
</feature>
<keyword evidence="3" id="KW-1185">Reference proteome</keyword>